<protein>
    <submittedName>
        <fullName evidence="1">Uncharacterized protein</fullName>
    </submittedName>
</protein>
<name>A0A2T2WV23_9FIRM</name>
<sequence>MVLDIIAFTAAATENPTIFQHSLRTCQVQRLLPGIFVGDKKVALGKWPIQGDFSSTAGSYRFVAYNRFKCFEGQIVQWVRDLAFREGTLTVERNPACRSQMCPTRTASASNTPLRAQIRHISS</sequence>
<comment type="caution">
    <text evidence="1">The sequence shown here is derived from an EMBL/GenBank/DDBJ whole genome shotgun (WGS) entry which is preliminary data.</text>
</comment>
<dbReference type="AlphaFoldDB" id="A0A2T2WV23"/>
<evidence type="ECO:0000313" key="1">
    <source>
        <dbReference type="EMBL" id="PSR26073.1"/>
    </source>
</evidence>
<dbReference type="Proteomes" id="UP000242699">
    <property type="component" value="Unassembled WGS sequence"/>
</dbReference>
<organism evidence="1 2">
    <name type="scientific">Sulfobacillus benefaciens</name>
    <dbReference type="NCBI Taxonomy" id="453960"/>
    <lineage>
        <taxon>Bacteria</taxon>
        <taxon>Bacillati</taxon>
        <taxon>Bacillota</taxon>
        <taxon>Clostridia</taxon>
        <taxon>Eubacteriales</taxon>
        <taxon>Clostridiales Family XVII. Incertae Sedis</taxon>
        <taxon>Sulfobacillus</taxon>
    </lineage>
</organism>
<evidence type="ECO:0000313" key="2">
    <source>
        <dbReference type="Proteomes" id="UP000242699"/>
    </source>
</evidence>
<reference evidence="1 2" key="1">
    <citation type="journal article" date="2014" name="BMC Genomics">
        <title>Comparison of environmental and isolate Sulfobacillus genomes reveals diverse carbon, sulfur, nitrogen, and hydrogen metabolisms.</title>
        <authorList>
            <person name="Justice N.B."/>
            <person name="Norman A."/>
            <person name="Brown C.T."/>
            <person name="Singh A."/>
            <person name="Thomas B.C."/>
            <person name="Banfield J.F."/>
        </authorList>
    </citation>
    <scope>NUCLEOTIDE SEQUENCE [LARGE SCALE GENOMIC DNA]</scope>
    <source>
        <strain evidence="1">AMDSBA1</strain>
    </source>
</reference>
<gene>
    <name evidence="1" type="ORF">C7B43_15140</name>
</gene>
<dbReference type="EMBL" id="PXYT01000043">
    <property type="protein sequence ID" value="PSR26073.1"/>
    <property type="molecule type" value="Genomic_DNA"/>
</dbReference>
<accession>A0A2T2WV23</accession>
<proteinExistence type="predicted"/>